<evidence type="ECO:0000256" key="8">
    <source>
        <dbReference type="ARBA" id="ARBA00022840"/>
    </source>
</evidence>
<dbReference type="InterPro" id="IPR002586">
    <property type="entry name" value="CobQ/CobB/MinD/ParA_Nub-bd_dom"/>
</dbReference>
<evidence type="ECO:0000313" key="18">
    <source>
        <dbReference type="EMBL" id="POU65266.1"/>
    </source>
</evidence>
<comment type="catalytic activity">
    <reaction evidence="12">
        <text>L-tyrosyl-[protein] + ATP = O-phospho-L-tyrosyl-[protein] + ADP + H(+)</text>
        <dbReference type="Rhea" id="RHEA:10596"/>
        <dbReference type="Rhea" id="RHEA-COMP:10136"/>
        <dbReference type="Rhea" id="RHEA-COMP:20101"/>
        <dbReference type="ChEBI" id="CHEBI:15378"/>
        <dbReference type="ChEBI" id="CHEBI:30616"/>
        <dbReference type="ChEBI" id="CHEBI:46858"/>
        <dbReference type="ChEBI" id="CHEBI:61978"/>
        <dbReference type="ChEBI" id="CHEBI:456216"/>
    </reaction>
</comment>
<evidence type="ECO:0000256" key="14">
    <source>
        <dbReference type="SAM" id="Phobius"/>
    </source>
</evidence>
<evidence type="ECO:0000256" key="13">
    <source>
        <dbReference type="SAM" id="Coils"/>
    </source>
</evidence>
<evidence type="ECO:0000313" key="19">
    <source>
        <dbReference type="Proteomes" id="UP000237003"/>
    </source>
</evidence>
<evidence type="ECO:0000256" key="10">
    <source>
        <dbReference type="ARBA" id="ARBA00023136"/>
    </source>
</evidence>
<evidence type="ECO:0000259" key="17">
    <source>
        <dbReference type="Pfam" id="PF13807"/>
    </source>
</evidence>
<feature type="domain" description="CobQ/CobB/MinD/ParA nucleotide binding" evidence="15">
    <location>
        <begin position="519"/>
        <end position="690"/>
    </location>
</feature>
<dbReference type="GO" id="GO:0005524">
    <property type="term" value="F:ATP binding"/>
    <property type="evidence" value="ECO:0007669"/>
    <property type="project" value="UniProtKB-KW"/>
</dbReference>
<name>A0A2S4RXL4_CITAM</name>
<dbReference type="GO" id="GO:0004715">
    <property type="term" value="F:non-membrane spanning protein tyrosine kinase activity"/>
    <property type="evidence" value="ECO:0007669"/>
    <property type="project" value="UniProtKB-EC"/>
</dbReference>
<dbReference type="RefSeq" id="WP_103778200.1">
    <property type="nucleotide sequence ID" value="NZ_PQLX01000004.1"/>
</dbReference>
<dbReference type="InterPro" id="IPR027417">
    <property type="entry name" value="P-loop_NTPase"/>
</dbReference>
<evidence type="ECO:0000256" key="9">
    <source>
        <dbReference type="ARBA" id="ARBA00022989"/>
    </source>
</evidence>
<dbReference type="Gene3D" id="3.40.50.300">
    <property type="entry name" value="P-loop containing nucleotide triphosphate hydrolases"/>
    <property type="match status" value="1"/>
</dbReference>
<evidence type="ECO:0000256" key="2">
    <source>
        <dbReference type="ARBA" id="ARBA00008883"/>
    </source>
</evidence>
<dbReference type="CDD" id="cd05387">
    <property type="entry name" value="BY-kinase"/>
    <property type="match status" value="1"/>
</dbReference>
<dbReference type="Pfam" id="PF02706">
    <property type="entry name" value="Wzz"/>
    <property type="match status" value="1"/>
</dbReference>
<dbReference type="InterPro" id="IPR003856">
    <property type="entry name" value="LPS_length_determ_N"/>
</dbReference>
<evidence type="ECO:0000256" key="3">
    <source>
        <dbReference type="ARBA" id="ARBA00022475"/>
    </source>
</evidence>
<keyword evidence="10 14" id="KW-0472">Membrane</keyword>
<organism evidence="18 19">
    <name type="scientific">Citrobacter amalonaticus</name>
    <dbReference type="NCBI Taxonomy" id="35703"/>
    <lineage>
        <taxon>Bacteria</taxon>
        <taxon>Pseudomonadati</taxon>
        <taxon>Pseudomonadota</taxon>
        <taxon>Gammaproteobacteria</taxon>
        <taxon>Enterobacterales</taxon>
        <taxon>Enterobacteriaceae</taxon>
        <taxon>Citrobacter</taxon>
    </lineage>
</organism>
<dbReference type="AlphaFoldDB" id="A0A2S4RXL4"/>
<evidence type="ECO:0000256" key="5">
    <source>
        <dbReference type="ARBA" id="ARBA00022692"/>
    </source>
</evidence>
<keyword evidence="8" id="KW-0067">ATP-binding</keyword>
<feature type="coiled-coil region" evidence="13">
    <location>
        <begin position="264"/>
        <end position="298"/>
    </location>
</feature>
<feature type="domain" description="Polysaccharide chain length determinant N-terminal" evidence="16">
    <location>
        <begin position="14"/>
        <end position="105"/>
    </location>
</feature>
<dbReference type="Proteomes" id="UP000237003">
    <property type="component" value="Unassembled WGS sequence"/>
</dbReference>
<comment type="subcellular location">
    <subcellularLocation>
        <location evidence="1">Cell membrane</location>
        <topology evidence="1">Multi-pass membrane protein</topology>
    </subcellularLocation>
</comment>
<dbReference type="EMBL" id="PQLX01000004">
    <property type="protein sequence ID" value="POU65266.1"/>
    <property type="molecule type" value="Genomic_DNA"/>
</dbReference>
<feature type="transmembrane region" description="Helical" evidence="14">
    <location>
        <begin position="28"/>
        <end position="49"/>
    </location>
</feature>
<dbReference type="Pfam" id="PF23607">
    <property type="entry name" value="WZC_N"/>
    <property type="match status" value="1"/>
</dbReference>
<protein>
    <submittedName>
        <fullName evidence="18">Tyrosine-protein kinase</fullName>
        <ecNumber evidence="18">2.7.10.2</ecNumber>
    </submittedName>
</protein>
<sequence length="709" mass="78330">MSLITPSSAVTEPETIDLLSLFAELVRYWKLFLSGTILFLGFAVLYLLFSTPIYRADALIQVEQKQENALFSGLKEVLNDHQPSPASEIALLKSRMILGKAVDDLNLQNRVVPDWFTKMRITLSRLTGSASGVIDFSYLSLSKDNMHLILTVLDNTHYQIAGDGFILEGSAGKPLEGHGVSLLIRQIDAWKGSRFVISRVTHLAAIAALQQHFSITETGKNTGMLSLSLTGENPSQISGVLDSISHYYLKQNVERQSARDENSLLFLKRQLPVLRAELDEAEDRLSAYRQQNNSVDLSLETKSILEQIVDVDKQLNELTFREAEISRLYHKEHPVYRALLEKQNALQQEKSRLNGRISVMPVTQQTVLGLSRKVESERLVYQQLLNRQQELNISRAGAIGNVRIIDEAVTQAVPVSPKKLLIVIIGAMTGMIFSGGLILMFVAFRRGIESTEALEREGINVCASVPLSLTMVTHSRKNKAPVEGLLTTLMPADLAVEAIRSLRTNIYFAMMDAHNHVLMISGASPGAGKTFISSNLSHIVALTEKKVLFIDADLRKGYAHRLFGGTESPGLSDILAGRACLAQARVSLPEYGFDYIGRGPVPSNPTELLLHPRLAALLTEASSQYDLIIVDTPPVLAVTDAAIIGRYAGTVMMVVRYGVDTVQDITGSLKRLEQSGVMVKGCILNAVKRRAGDYYRYGHGQYDYSHLKD</sequence>
<dbReference type="Pfam" id="PF01656">
    <property type="entry name" value="CbiA"/>
    <property type="match status" value="1"/>
</dbReference>
<evidence type="ECO:0000256" key="11">
    <source>
        <dbReference type="ARBA" id="ARBA00023137"/>
    </source>
</evidence>
<dbReference type="PANTHER" id="PTHR32309">
    <property type="entry name" value="TYROSINE-PROTEIN KINASE"/>
    <property type="match status" value="1"/>
</dbReference>
<evidence type="ECO:0000256" key="6">
    <source>
        <dbReference type="ARBA" id="ARBA00022741"/>
    </source>
</evidence>
<feature type="transmembrane region" description="Helical" evidence="14">
    <location>
        <begin position="420"/>
        <end position="444"/>
    </location>
</feature>
<dbReference type="Pfam" id="PF13807">
    <property type="entry name" value="GNVR"/>
    <property type="match status" value="1"/>
</dbReference>
<dbReference type="EC" id="2.7.10.2" evidence="18"/>
<keyword evidence="4 18" id="KW-0808">Transferase</keyword>
<dbReference type="PANTHER" id="PTHR32309:SF32">
    <property type="entry name" value="TYROSINE-PROTEIN KINASE ETK-RELATED"/>
    <property type="match status" value="1"/>
</dbReference>
<feature type="domain" description="Tyrosine-protein kinase G-rich" evidence="17">
    <location>
        <begin position="363"/>
        <end position="439"/>
    </location>
</feature>
<dbReference type="NCBIfam" id="TIGR01007">
    <property type="entry name" value="eps_fam"/>
    <property type="match status" value="1"/>
</dbReference>
<keyword evidence="11" id="KW-0829">Tyrosine-protein kinase</keyword>
<dbReference type="InterPro" id="IPR032807">
    <property type="entry name" value="GNVR"/>
</dbReference>
<keyword evidence="6" id="KW-0547">Nucleotide-binding</keyword>
<evidence type="ECO:0000256" key="4">
    <source>
        <dbReference type="ARBA" id="ARBA00022679"/>
    </source>
</evidence>
<keyword evidence="9 14" id="KW-1133">Transmembrane helix</keyword>
<comment type="similarity">
    <text evidence="2">Belongs to the etk/wzc family.</text>
</comment>
<evidence type="ECO:0000259" key="16">
    <source>
        <dbReference type="Pfam" id="PF02706"/>
    </source>
</evidence>
<accession>A0A2S4RXL4</accession>
<gene>
    <name evidence="18" type="ORF">C3430_13855</name>
</gene>
<proteinExistence type="inferred from homology"/>
<keyword evidence="3" id="KW-1003">Cell membrane</keyword>
<keyword evidence="13" id="KW-0175">Coiled coil</keyword>
<dbReference type="FunFam" id="3.40.50.300:FF:000527">
    <property type="entry name" value="Tyrosine-protein kinase etk"/>
    <property type="match status" value="1"/>
</dbReference>
<keyword evidence="7 18" id="KW-0418">Kinase</keyword>
<dbReference type="GO" id="GO:0005886">
    <property type="term" value="C:plasma membrane"/>
    <property type="evidence" value="ECO:0007669"/>
    <property type="project" value="UniProtKB-SubCell"/>
</dbReference>
<evidence type="ECO:0000256" key="1">
    <source>
        <dbReference type="ARBA" id="ARBA00004651"/>
    </source>
</evidence>
<evidence type="ECO:0000256" key="7">
    <source>
        <dbReference type="ARBA" id="ARBA00022777"/>
    </source>
</evidence>
<dbReference type="SUPFAM" id="SSF52540">
    <property type="entry name" value="P-loop containing nucleoside triphosphate hydrolases"/>
    <property type="match status" value="1"/>
</dbReference>
<comment type="caution">
    <text evidence="18">The sequence shown here is derived from an EMBL/GenBank/DDBJ whole genome shotgun (WGS) entry which is preliminary data.</text>
</comment>
<evidence type="ECO:0000259" key="15">
    <source>
        <dbReference type="Pfam" id="PF01656"/>
    </source>
</evidence>
<dbReference type="InterPro" id="IPR050445">
    <property type="entry name" value="Bact_polysacc_biosynth/exp"/>
</dbReference>
<dbReference type="GO" id="GO:0042802">
    <property type="term" value="F:identical protein binding"/>
    <property type="evidence" value="ECO:0007669"/>
    <property type="project" value="UniProtKB-ARBA"/>
</dbReference>
<reference evidence="18 19" key="1">
    <citation type="submission" date="2018-01" db="EMBL/GenBank/DDBJ databases">
        <title>Complete genome sequences of 14 Citrobacter spp. isolated from plant in Canada.</title>
        <authorList>
            <person name="Bhandare S.G."/>
            <person name="Colavecchio A."/>
            <person name="Jeukens J."/>
            <person name="Emond-Rheault J.-G."/>
            <person name="Freschi L."/>
            <person name="Hamel J."/>
            <person name="Kukavica-Ibrulj I."/>
            <person name="Levesque R."/>
            <person name="Goodridge L."/>
        </authorList>
    </citation>
    <scope>NUCLEOTIDE SEQUENCE [LARGE SCALE GENOMIC DNA]</scope>
    <source>
        <strain evidence="18 19">S1285</strain>
    </source>
</reference>
<keyword evidence="5 14" id="KW-0812">Transmembrane</keyword>
<evidence type="ECO:0000256" key="12">
    <source>
        <dbReference type="ARBA" id="ARBA00053015"/>
    </source>
</evidence>
<dbReference type="OrthoDB" id="9775724at2"/>
<dbReference type="InterPro" id="IPR005702">
    <property type="entry name" value="Wzc-like_C"/>
</dbReference>